<dbReference type="RefSeq" id="WP_264842559.1">
    <property type="nucleotide sequence ID" value="NZ_AP025628.1"/>
</dbReference>
<organism evidence="4 5">
    <name type="scientific">Caldinitratiruptor microaerophilus</name>
    <dbReference type="NCBI Taxonomy" id="671077"/>
    <lineage>
        <taxon>Bacteria</taxon>
        <taxon>Bacillati</taxon>
        <taxon>Bacillota</taxon>
        <taxon>Clostridia</taxon>
        <taxon>Eubacteriales</taxon>
        <taxon>Symbiobacteriaceae</taxon>
        <taxon>Caldinitratiruptor</taxon>
    </lineage>
</organism>
<evidence type="ECO:0000256" key="1">
    <source>
        <dbReference type="ARBA" id="ARBA00022612"/>
    </source>
</evidence>
<dbReference type="NCBIfam" id="TIGR01760">
    <property type="entry name" value="tape_meas_TP901"/>
    <property type="match status" value="1"/>
</dbReference>
<dbReference type="Pfam" id="PF10145">
    <property type="entry name" value="PhageMin_Tail"/>
    <property type="match status" value="1"/>
</dbReference>
<keyword evidence="5" id="KW-1185">Reference proteome</keyword>
<keyword evidence="1" id="KW-1188">Viral release from host cell</keyword>
<feature type="transmembrane region" description="Helical" evidence="2">
    <location>
        <begin position="392"/>
        <end position="421"/>
    </location>
</feature>
<feature type="domain" description="Phage tail tape measure protein" evidence="3">
    <location>
        <begin position="99"/>
        <end position="300"/>
    </location>
</feature>
<keyword evidence="2" id="KW-1133">Transmembrane helix</keyword>
<dbReference type="AlphaFoldDB" id="A0AA35CQF6"/>
<evidence type="ECO:0000256" key="2">
    <source>
        <dbReference type="SAM" id="Phobius"/>
    </source>
</evidence>
<reference evidence="4" key="1">
    <citation type="submission" date="2022-03" db="EMBL/GenBank/DDBJ databases">
        <title>Complete genome sequence of Caldinitratiruptor microaerophilus.</title>
        <authorList>
            <person name="Mukaiyama R."/>
            <person name="Nishiyama T."/>
            <person name="Ueda K."/>
        </authorList>
    </citation>
    <scope>NUCLEOTIDE SEQUENCE</scope>
    <source>
        <strain evidence="4">JCM 16183</strain>
    </source>
</reference>
<accession>A0AA35CQF6</accession>
<evidence type="ECO:0000313" key="4">
    <source>
        <dbReference type="EMBL" id="BDG61930.1"/>
    </source>
</evidence>
<feature type="transmembrane region" description="Helical" evidence="2">
    <location>
        <begin position="598"/>
        <end position="617"/>
    </location>
</feature>
<dbReference type="PANTHER" id="PTHR37813:SF1">
    <property type="entry name" value="FELS-2 PROPHAGE PROTEIN"/>
    <property type="match status" value="1"/>
</dbReference>
<dbReference type="PANTHER" id="PTHR37813">
    <property type="entry name" value="FELS-2 PROPHAGE PROTEIN"/>
    <property type="match status" value="1"/>
</dbReference>
<keyword evidence="2" id="KW-0472">Membrane</keyword>
<protein>
    <recommendedName>
        <fullName evidence="3">Phage tail tape measure protein domain-containing protein</fullName>
    </recommendedName>
</protein>
<keyword evidence="2" id="KW-0812">Transmembrane</keyword>
<name>A0AA35CQF6_9FIRM</name>
<proteinExistence type="predicted"/>
<dbReference type="KEGG" id="cmic:caldi_30200"/>
<feature type="transmembrane region" description="Helical" evidence="2">
    <location>
        <begin position="571"/>
        <end position="592"/>
    </location>
</feature>
<sequence>MALSAVLGEALVPIRANLDTLRADLQEAQRMTEQALGKSMQDVGKRMQDIGRSLSAYVTLPIAGAGAAAVKLAGDFEYSMNVLRSVSGATAEQMERLRQLAVELGADVRLPGTSAIDAAQAMTELVKAGLSVEQTMRAARGVLVLSAAAEIENAEAAEIVANALNAFRLSGDRATQVADLLANAANAASGEIIDMAYGLRQSAAVAHMAGQSIEDTVTALSLMANAGIQGADAGTSLKQMFLSLVNPTKKAAELMKEYGIRVVDARGQLKPLPALIEEFWTKLGQLPPAQRNAALATIFGSDAIRAANIVLMAGQKEWENMRAAVTRAGGAQEVAASKMQGFKGAMEAFKSTLETLGITLGERLLPPLTELLKRVTEAVDRFGQLPAPIQNVALVAAGLAAALGPALVVLGTLVGAVGNLLTTGPMLAASFGTVGAAALPVLGVLAAIAGAAYLIWQNWGTVGPRLAALWEEVRARLQPALDGMRQAIGQVVAYVQQHWPQIQATLQTFLNWVGPIFKVVWGFVKDTVLFYVGAVVSIIQGAVNVITGIIKLFAAVLSGDWRGAWEAVKQIVYGALQALWGLFQIWIVGRIAGLFSRVLSGILGTVGGWVSGLLGRIGSGMGQVVSRITGALAQATSGFSSFISRTLGALGSMLGRVASWAASLVGQVAGAMGRFGSAISSGVTRAIGFFAQFVRESVGQIARMGSTLWSLGQNLVRSLWQGISSLGSWLKSQLLSWARRIIPGPIAKALGISSPSKVMMAYGQEVAQGLALGMERSMAVVARAAAGLAAAAVAMPAATAAPVALAPQQAAGATSYTQAGPLMHIENLHVRSDSDIFRLSQELANLNRHTLRALGVVR</sequence>
<gene>
    <name evidence="4" type="ORF">caldi_30200</name>
</gene>
<dbReference type="Proteomes" id="UP001163687">
    <property type="component" value="Chromosome"/>
</dbReference>
<feature type="transmembrane region" description="Helical" evidence="2">
    <location>
        <begin position="433"/>
        <end position="456"/>
    </location>
</feature>
<evidence type="ECO:0000313" key="5">
    <source>
        <dbReference type="Proteomes" id="UP001163687"/>
    </source>
</evidence>
<dbReference type="InterPro" id="IPR010090">
    <property type="entry name" value="Phage_tape_meas"/>
</dbReference>
<evidence type="ECO:0000259" key="3">
    <source>
        <dbReference type="Pfam" id="PF10145"/>
    </source>
</evidence>
<feature type="transmembrane region" description="Helical" evidence="2">
    <location>
        <begin position="528"/>
        <end position="550"/>
    </location>
</feature>
<dbReference type="EMBL" id="AP025628">
    <property type="protein sequence ID" value="BDG61930.1"/>
    <property type="molecule type" value="Genomic_DNA"/>
</dbReference>